<feature type="region of interest" description="Disordered" evidence="1">
    <location>
        <begin position="1"/>
        <end position="22"/>
    </location>
</feature>
<evidence type="ECO:0000313" key="2">
    <source>
        <dbReference type="EMBL" id="KAJ1128218.1"/>
    </source>
</evidence>
<comment type="caution">
    <text evidence="2">The sequence shown here is derived from an EMBL/GenBank/DDBJ whole genome shotgun (WGS) entry which is preliminary data.</text>
</comment>
<evidence type="ECO:0000256" key="1">
    <source>
        <dbReference type="SAM" id="MobiDB-lite"/>
    </source>
</evidence>
<proteinExistence type="predicted"/>
<gene>
    <name evidence="2" type="ORF">NDU88_006597</name>
</gene>
<dbReference type="EMBL" id="JANPWB010000011">
    <property type="protein sequence ID" value="KAJ1128218.1"/>
    <property type="molecule type" value="Genomic_DNA"/>
</dbReference>
<organism evidence="2 3">
    <name type="scientific">Pleurodeles waltl</name>
    <name type="common">Iberian ribbed newt</name>
    <dbReference type="NCBI Taxonomy" id="8319"/>
    <lineage>
        <taxon>Eukaryota</taxon>
        <taxon>Metazoa</taxon>
        <taxon>Chordata</taxon>
        <taxon>Craniata</taxon>
        <taxon>Vertebrata</taxon>
        <taxon>Euteleostomi</taxon>
        <taxon>Amphibia</taxon>
        <taxon>Batrachia</taxon>
        <taxon>Caudata</taxon>
        <taxon>Salamandroidea</taxon>
        <taxon>Salamandridae</taxon>
        <taxon>Pleurodelinae</taxon>
        <taxon>Pleurodeles</taxon>
    </lineage>
</organism>
<sequence>MWGEGRERQATQPPPINKNTADWLRRDPQPWKHCLAAPEALFVAFCRIERKKRMTRVAQQASRGPYGFELSSLDPSYSRWRLLWCSWAARIVEAHDEYGGTAWKEYDKEFRRIKTYKSSLAWDHIHKITWLRYTNRTQGPGQQPFHGPAGTGSGASGGTGAKMGACWDFNQRT</sequence>
<keyword evidence="3" id="KW-1185">Reference proteome</keyword>
<dbReference type="Proteomes" id="UP001066276">
    <property type="component" value="Chromosome 7"/>
</dbReference>
<name>A0AAV7PR55_PLEWA</name>
<reference evidence="2" key="1">
    <citation type="journal article" date="2022" name="bioRxiv">
        <title>Sequencing and chromosome-scale assembly of the giantPleurodeles waltlgenome.</title>
        <authorList>
            <person name="Brown T."/>
            <person name="Elewa A."/>
            <person name="Iarovenko S."/>
            <person name="Subramanian E."/>
            <person name="Araus A.J."/>
            <person name="Petzold A."/>
            <person name="Susuki M."/>
            <person name="Suzuki K.-i.T."/>
            <person name="Hayashi T."/>
            <person name="Toyoda A."/>
            <person name="Oliveira C."/>
            <person name="Osipova E."/>
            <person name="Leigh N.D."/>
            <person name="Simon A."/>
            <person name="Yun M.H."/>
        </authorList>
    </citation>
    <scope>NUCLEOTIDE SEQUENCE</scope>
    <source>
        <strain evidence="2">20211129_DDA</strain>
        <tissue evidence="2">Liver</tissue>
    </source>
</reference>
<accession>A0AAV7PR55</accession>
<evidence type="ECO:0000313" key="3">
    <source>
        <dbReference type="Proteomes" id="UP001066276"/>
    </source>
</evidence>
<dbReference type="AlphaFoldDB" id="A0AAV7PR55"/>
<protein>
    <submittedName>
        <fullName evidence="2">Uncharacterized protein</fullName>
    </submittedName>
</protein>